<feature type="active site" evidence="23">
    <location>
        <position position="201"/>
    </location>
</feature>
<accession>A0A1V4SNM6</accession>
<name>A0A1V4SNM6_RUMHU</name>
<dbReference type="EMBL" id="MZGX01000007">
    <property type="protein sequence ID" value="OPX44837.1"/>
    <property type="molecule type" value="Genomic_DNA"/>
</dbReference>
<feature type="binding site" evidence="25">
    <location>
        <position position="327"/>
    </location>
    <ligand>
        <name>Mg(2+)</name>
        <dbReference type="ChEBI" id="CHEBI:18420"/>
        <label>1</label>
    </ligand>
</feature>
<evidence type="ECO:0000256" key="4">
    <source>
        <dbReference type="ARBA" id="ARBA00004752"/>
    </source>
</evidence>
<gene>
    <name evidence="22 28" type="primary">ddl</name>
    <name evidence="28" type="ORF">CLHUN_13910</name>
</gene>
<comment type="function">
    <text evidence="2 22">Cell wall formation.</text>
</comment>
<sequence>MAKKRVAVIFGGQSSEHEVSRVSAQSVIENIDKSKYDVIMIGITKEGQWLTYEGPAQKIGSGEWQALAEAALIGGGDSGTVSGGSTDLLVKNTAKSIISEGSKQPVDVVFPVLHGCNGEDGTIQGLFELAGIPYVGCGVLGSAVGMDKAYTKIIFEKEGLPQGNYLVFNRKQISYRTQEVVEEIEGRLTYPCFVKPSNAGSSVGVNKASNREELIRALEIAAKNDRRILVEEFIDGREIECAVLGNDEPIASAVGEVVPCNDFYDYEAKYQVGDDSKGIIPAEGLPAETVQKIREYAVRAFKCLDCAGLSRVDFFVHKTTGAVYINEINTLPGFTQISMYPKLWAASGIEYSQLIDRLIELAEERFEDCKREFTNS</sequence>
<feature type="binding site" evidence="25">
    <location>
        <position position="329"/>
    </location>
    <ligand>
        <name>Mg(2+)</name>
        <dbReference type="ChEBI" id="CHEBI:18420"/>
        <label>2</label>
    </ligand>
</feature>
<dbReference type="GO" id="GO:0071555">
    <property type="term" value="P:cell wall organization"/>
    <property type="evidence" value="ECO:0007669"/>
    <property type="project" value="UniProtKB-KW"/>
</dbReference>
<dbReference type="UniPathway" id="UPA00219"/>
<dbReference type="OrthoDB" id="9813261at2"/>
<evidence type="ECO:0000256" key="9">
    <source>
        <dbReference type="ARBA" id="ARBA00022723"/>
    </source>
</evidence>
<dbReference type="STRING" id="48256.CLHUN_13910"/>
<dbReference type="PROSITE" id="PS00844">
    <property type="entry name" value="DALA_DALA_LIGASE_2"/>
    <property type="match status" value="1"/>
</dbReference>
<dbReference type="PANTHER" id="PTHR23132">
    <property type="entry name" value="D-ALANINE--D-ALANINE LIGASE"/>
    <property type="match status" value="1"/>
</dbReference>
<comment type="cofactor">
    <cofactor evidence="25">
        <name>Mg(2+)</name>
        <dbReference type="ChEBI" id="CHEBI:18420"/>
    </cofactor>
    <cofactor evidence="25">
        <name>Mn(2+)</name>
        <dbReference type="ChEBI" id="CHEBI:29035"/>
    </cofactor>
    <text evidence="25">Binds 2 magnesium or manganese ions per subunit.</text>
</comment>
<dbReference type="FunFam" id="3.30.1490.20:FF:000007">
    <property type="entry name" value="D-alanine--D-alanine ligase"/>
    <property type="match status" value="1"/>
</dbReference>
<dbReference type="InterPro" id="IPR000291">
    <property type="entry name" value="D-Ala_lig_Van_CS"/>
</dbReference>
<evidence type="ECO:0000256" key="26">
    <source>
        <dbReference type="PROSITE-ProRule" id="PRU00409"/>
    </source>
</evidence>
<evidence type="ECO:0000256" key="8">
    <source>
        <dbReference type="ARBA" id="ARBA00022598"/>
    </source>
</evidence>
<evidence type="ECO:0000256" key="10">
    <source>
        <dbReference type="ARBA" id="ARBA00022741"/>
    </source>
</evidence>
<protein>
    <recommendedName>
        <fullName evidence="19 22">D-alanine--D-alanine ligase</fullName>
        <ecNumber evidence="6 22">6.3.2.4</ecNumber>
    </recommendedName>
    <alternativeName>
        <fullName evidence="21 22">D-Ala-D-Ala ligase</fullName>
    </alternativeName>
    <alternativeName>
        <fullName evidence="20 22">D-alanylalanine synthetase</fullName>
    </alternativeName>
</protein>
<evidence type="ECO:0000256" key="6">
    <source>
        <dbReference type="ARBA" id="ARBA00012216"/>
    </source>
</evidence>
<dbReference type="InterPro" id="IPR011127">
    <property type="entry name" value="Dala_Dala_lig_N"/>
</dbReference>
<dbReference type="PROSITE" id="PS00843">
    <property type="entry name" value="DALA_DALA_LIGASE_1"/>
    <property type="match status" value="1"/>
</dbReference>
<keyword evidence="7 22" id="KW-0963">Cytoplasm</keyword>
<keyword evidence="9 25" id="KW-0479">Metal-binding</keyword>
<evidence type="ECO:0000259" key="27">
    <source>
        <dbReference type="PROSITE" id="PS50975"/>
    </source>
</evidence>
<evidence type="ECO:0000256" key="1">
    <source>
        <dbReference type="ARBA" id="ARBA00001936"/>
    </source>
</evidence>
<feature type="binding site" evidence="25">
    <location>
        <position position="313"/>
    </location>
    <ligand>
        <name>Mg(2+)</name>
        <dbReference type="ChEBI" id="CHEBI:18420"/>
        <label>1</label>
    </ligand>
</feature>
<dbReference type="RefSeq" id="WP_080063836.1">
    <property type="nucleotide sequence ID" value="NZ_MZGX01000007.1"/>
</dbReference>
<dbReference type="PROSITE" id="PS50975">
    <property type="entry name" value="ATP_GRASP"/>
    <property type="match status" value="1"/>
</dbReference>
<evidence type="ECO:0000256" key="15">
    <source>
        <dbReference type="ARBA" id="ARBA00023211"/>
    </source>
</evidence>
<dbReference type="Proteomes" id="UP000191554">
    <property type="component" value="Unassembled WGS sequence"/>
</dbReference>
<feature type="binding site" evidence="24">
    <location>
        <position position="148"/>
    </location>
    <ligand>
        <name>ATP</name>
        <dbReference type="ChEBI" id="CHEBI:30616"/>
    </ligand>
</feature>
<evidence type="ECO:0000256" key="16">
    <source>
        <dbReference type="ARBA" id="ARBA00023316"/>
    </source>
</evidence>
<dbReference type="NCBIfam" id="TIGR01205">
    <property type="entry name" value="D_ala_D_alaTIGR"/>
    <property type="match status" value="1"/>
</dbReference>
<feature type="binding site" evidence="24">
    <location>
        <begin position="326"/>
        <end position="327"/>
    </location>
    <ligand>
        <name>ATP</name>
        <dbReference type="ChEBI" id="CHEBI:30616"/>
    </ligand>
</feature>
<comment type="caution">
    <text evidence="28">The sequence shown here is derived from an EMBL/GenBank/DDBJ whole genome shotgun (WGS) entry which is preliminary data.</text>
</comment>
<comment type="catalytic activity">
    <reaction evidence="17 22">
        <text>2 D-alanine + ATP = D-alanyl-D-alanine + ADP + phosphate + H(+)</text>
        <dbReference type="Rhea" id="RHEA:11224"/>
        <dbReference type="ChEBI" id="CHEBI:15378"/>
        <dbReference type="ChEBI" id="CHEBI:30616"/>
        <dbReference type="ChEBI" id="CHEBI:43474"/>
        <dbReference type="ChEBI" id="CHEBI:57416"/>
        <dbReference type="ChEBI" id="CHEBI:57822"/>
        <dbReference type="ChEBI" id="CHEBI:456216"/>
        <dbReference type="EC" id="6.3.2.4"/>
    </reaction>
</comment>
<evidence type="ECO:0000313" key="29">
    <source>
        <dbReference type="Proteomes" id="UP000191554"/>
    </source>
</evidence>
<feature type="binding site" evidence="24">
    <location>
        <begin position="201"/>
        <end position="202"/>
    </location>
    <ligand>
        <name>ATP</name>
        <dbReference type="ChEBI" id="CHEBI:30616"/>
    </ligand>
</feature>
<evidence type="ECO:0000256" key="17">
    <source>
        <dbReference type="ARBA" id="ARBA00047614"/>
    </source>
</evidence>
<evidence type="ECO:0000256" key="11">
    <source>
        <dbReference type="ARBA" id="ARBA00022840"/>
    </source>
</evidence>
<dbReference type="GO" id="GO:0009252">
    <property type="term" value="P:peptidoglycan biosynthetic process"/>
    <property type="evidence" value="ECO:0007669"/>
    <property type="project" value="UniProtKB-UniRule"/>
</dbReference>
<proteinExistence type="inferred from homology"/>
<dbReference type="FunFam" id="3.30.470.20:FF:000008">
    <property type="entry name" value="D-alanine--D-alanine ligase"/>
    <property type="match status" value="1"/>
</dbReference>
<keyword evidence="11 26" id="KW-0067">ATP-binding</keyword>
<dbReference type="PANTHER" id="PTHR23132:SF25">
    <property type="entry name" value="D-ALANINE--D-ALANINE LIGASE A"/>
    <property type="match status" value="1"/>
</dbReference>
<dbReference type="Gene3D" id="3.40.50.20">
    <property type="match status" value="1"/>
</dbReference>
<evidence type="ECO:0000256" key="21">
    <source>
        <dbReference type="ARBA" id="ARBA00077154"/>
    </source>
</evidence>
<keyword evidence="29" id="KW-1185">Reference proteome</keyword>
<dbReference type="GO" id="GO:0008716">
    <property type="term" value="F:D-alanine-D-alanine ligase activity"/>
    <property type="evidence" value="ECO:0007669"/>
    <property type="project" value="UniProtKB-UniRule"/>
</dbReference>
<dbReference type="NCBIfam" id="NF002378">
    <property type="entry name" value="PRK01372.1"/>
    <property type="match status" value="1"/>
</dbReference>
<feature type="active site" evidence="23">
    <location>
        <position position="338"/>
    </location>
</feature>
<feature type="active site" evidence="23">
    <location>
        <position position="16"/>
    </location>
</feature>
<dbReference type="InterPro" id="IPR013815">
    <property type="entry name" value="ATP_grasp_subdomain_1"/>
</dbReference>
<keyword evidence="12 25" id="KW-0460">Magnesium</keyword>
<keyword evidence="16 22" id="KW-0961">Cell wall biogenesis/degradation</keyword>
<evidence type="ECO:0000256" key="13">
    <source>
        <dbReference type="ARBA" id="ARBA00022960"/>
    </source>
</evidence>
<evidence type="ECO:0000256" key="24">
    <source>
        <dbReference type="PIRSR" id="PIRSR039102-2"/>
    </source>
</evidence>
<dbReference type="Pfam" id="PF07478">
    <property type="entry name" value="Dala_Dala_lig_C"/>
    <property type="match status" value="1"/>
</dbReference>
<comment type="cofactor">
    <cofactor evidence="1">
        <name>Mn(2+)</name>
        <dbReference type="ChEBI" id="CHEBI:29035"/>
    </cofactor>
</comment>
<evidence type="ECO:0000256" key="14">
    <source>
        <dbReference type="ARBA" id="ARBA00022984"/>
    </source>
</evidence>
<dbReference type="GO" id="GO:0046872">
    <property type="term" value="F:metal ion binding"/>
    <property type="evidence" value="ECO:0007669"/>
    <property type="project" value="UniProtKB-KW"/>
</dbReference>
<comment type="subcellular location">
    <subcellularLocation>
        <location evidence="3 22">Cytoplasm</location>
    </subcellularLocation>
</comment>
<organism evidence="28 29">
    <name type="scientific">Ruminiclostridium hungatei</name>
    <name type="common">Clostridium hungatei</name>
    <dbReference type="NCBI Taxonomy" id="48256"/>
    <lineage>
        <taxon>Bacteria</taxon>
        <taxon>Bacillati</taxon>
        <taxon>Bacillota</taxon>
        <taxon>Clostridia</taxon>
        <taxon>Eubacteriales</taxon>
        <taxon>Oscillospiraceae</taxon>
        <taxon>Ruminiclostridium</taxon>
    </lineage>
</organism>
<keyword evidence="10 24" id="KW-0547">Nucleotide-binding</keyword>
<dbReference type="SUPFAM" id="SSF56059">
    <property type="entry name" value="Glutathione synthetase ATP-binding domain-like"/>
    <property type="match status" value="1"/>
</dbReference>
<dbReference type="EC" id="6.3.2.4" evidence="6 22"/>
<dbReference type="PIRSF" id="PIRSF039102">
    <property type="entry name" value="Ddl/VanB"/>
    <property type="match status" value="1"/>
</dbReference>
<dbReference type="InterPro" id="IPR016185">
    <property type="entry name" value="PreATP-grasp_dom_sf"/>
</dbReference>
<dbReference type="GO" id="GO:0005524">
    <property type="term" value="F:ATP binding"/>
    <property type="evidence" value="ECO:0007669"/>
    <property type="project" value="UniProtKB-UniRule"/>
</dbReference>
<keyword evidence="15 25" id="KW-0464">Manganese</keyword>
<evidence type="ECO:0000256" key="12">
    <source>
        <dbReference type="ARBA" id="ARBA00022842"/>
    </source>
</evidence>
<comment type="pathway">
    <text evidence="4 22">Cell wall biogenesis; peptidoglycan biosynthesis.</text>
</comment>
<evidence type="ECO:0000256" key="19">
    <source>
        <dbReference type="ARBA" id="ARBA00068427"/>
    </source>
</evidence>
<dbReference type="HAMAP" id="MF_00047">
    <property type="entry name" value="Dala_Dala_lig"/>
    <property type="match status" value="1"/>
</dbReference>
<evidence type="ECO:0000256" key="5">
    <source>
        <dbReference type="ARBA" id="ARBA00010871"/>
    </source>
</evidence>
<dbReference type="InterPro" id="IPR011761">
    <property type="entry name" value="ATP-grasp"/>
</dbReference>
<dbReference type="InterPro" id="IPR005905">
    <property type="entry name" value="D_ala_D_ala"/>
</dbReference>
<evidence type="ECO:0000256" key="25">
    <source>
        <dbReference type="PIRSR" id="PIRSR039102-3"/>
    </source>
</evidence>
<dbReference type="Pfam" id="PF01820">
    <property type="entry name" value="Dala_Dala_lig_N"/>
    <property type="match status" value="1"/>
</dbReference>
<dbReference type="GO" id="GO:0005829">
    <property type="term" value="C:cytosol"/>
    <property type="evidence" value="ECO:0007669"/>
    <property type="project" value="TreeGrafter"/>
</dbReference>
<dbReference type="Gene3D" id="3.30.470.20">
    <property type="entry name" value="ATP-grasp fold, B domain"/>
    <property type="match status" value="1"/>
</dbReference>
<dbReference type="Gene3D" id="3.30.1490.20">
    <property type="entry name" value="ATP-grasp fold, A domain"/>
    <property type="match status" value="1"/>
</dbReference>
<dbReference type="SUPFAM" id="SSF52440">
    <property type="entry name" value="PreATP-grasp domain"/>
    <property type="match status" value="1"/>
</dbReference>
<comment type="pathway">
    <text evidence="18">Glycan biosynthesis.</text>
</comment>
<dbReference type="GO" id="GO:0008360">
    <property type="term" value="P:regulation of cell shape"/>
    <property type="evidence" value="ECO:0007669"/>
    <property type="project" value="UniProtKB-KW"/>
</dbReference>
<evidence type="ECO:0000256" key="7">
    <source>
        <dbReference type="ARBA" id="ARBA00022490"/>
    </source>
</evidence>
<feature type="binding site" evidence="25">
    <location>
        <position position="327"/>
    </location>
    <ligand>
        <name>Mg(2+)</name>
        <dbReference type="ChEBI" id="CHEBI:18420"/>
        <label>2</label>
    </ligand>
</feature>
<evidence type="ECO:0000313" key="28">
    <source>
        <dbReference type="EMBL" id="OPX44837.1"/>
    </source>
</evidence>
<reference evidence="28 29" key="1">
    <citation type="submission" date="2017-03" db="EMBL/GenBank/DDBJ databases">
        <title>Genome sequence of Clostridium hungatei DSM 14427.</title>
        <authorList>
            <person name="Poehlein A."/>
            <person name="Daniel R."/>
        </authorList>
    </citation>
    <scope>NUCLEOTIDE SEQUENCE [LARGE SCALE GENOMIC DNA]</scope>
    <source>
        <strain evidence="28 29">DSM 14427</strain>
    </source>
</reference>
<dbReference type="NCBIfam" id="NF002528">
    <property type="entry name" value="PRK01966.1-4"/>
    <property type="match status" value="1"/>
</dbReference>
<feature type="domain" description="ATP-grasp" evidence="27">
    <location>
        <begin position="152"/>
        <end position="360"/>
    </location>
</feature>
<evidence type="ECO:0000256" key="2">
    <source>
        <dbReference type="ARBA" id="ARBA00003921"/>
    </source>
</evidence>
<keyword evidence="13 22" id="KW-0133">Cell shape</keyword>
<keyword evidence="8 22" id="KW-0436">Ligase</keyword>
<dbReference type="InterPro" id="IPR011095">
    <property type="entry name" value="Dala_Dala_lig_C"/>
</dbReference>
<evidence type="ECO:0000256" key="20">
    <source>
        <dbReference type="ARBA" id="ARBA00076288"/>
    </source>
</evidence>
<comment type="similarity">
    <text evidence="5 22">Belongs to the D-alanine--D-alanine ligase family.</text>
</comment>
<dbReference type="AlphaFoldDB" id="A0A1V4SNM6"/>
<keyword evidence="14 22" id="KW-0573">Peptidoglycan synthesis</keyword>
<evidence type="ECO:0000256" key="18">
    <source>
        <dbReference type="ARBA" id="ARBA00060592"/>
    </source>
</evidence>
<feature type="binding site" evidence="24">
    <location>
        <begin position="231"/>
        <end position="238"/>
    </location>
    <ligand>
        <name>ATP</name>
        <dbReference type="ChEBI" id="CHEBI:30616"/>
    </ligand>
</feature>
<evidence type="ECO:0000256" key="23">
    <source>
        <dbReference type="PIRSR" id="PIRSR039102-1"/>
    </source>
</evidence>
<evidence type="ECO:0000256" key="22">
    <source>
        <dbReference type="HAMAP-Rule" id="MF_00047"/>
    </source>
</evidence>
<evidence type="ECO:0000256" key="3">
    <source>
        <dbReference type="ARBA" id="ARBA00004496"/>
    </source>
</evidence>
<feature type="binding site" evidence="24">
    <location>
        <begin position="193"/>
        <end position="195"/>
    </location>
    <ligand>
        <name>ATP</name>
        <dbReference type="ChEBI" id="CHEBI:30616"/>
    </ligand>
</feature>